<dbReference type="InterPro" id="IPR016187">
    <property type="entry name" value="CTDL_fold"/>
</dbReference>
<reference evidence="5" key="1">
    <citation type="submission" date="2017-04" db="EMBL/GenBank/DDBJ databases">
        <authorList>
            <person name="Varghese N."/>
            <person name="Submissions S."/>
        </authorList>
    </citation>
    <scope>NUCLEOTIDE SEQUENCE [LARGE SCALE GENOMIC DNA]</scope>
    <source>
        <strain evidence="5">Dd16</strain>
    </source>
</reference>
<evidence type="ECO:0000256" key="1">
    <source>
        <dbReference type="SAM" id="MobiDB-lite"/>
    </source>
</evidence>
<keyword evidence="2" id="KW-0732">Signal</keyword>
<dbReference type="RefSeq" id="WP_157123785.1">
    <property type="nucleotide sequence ID" value="NZ_LT840185.1"/>
</dbReference>
<dbReference type="InterPro" id="IPR011050">
    <property type="entry name" value="Pectin_lyase_fold/virulence"/>
</dbReference>
<accession>A0A1X7GJQ7</accession>
<dbReference type="InterPro" id="IPR001304">
    <property type="entry name" value="C-type_lectin-like"/>
</dbReference>
<dbReference type="SMART" id="SM00034">
    <property type="entry name" value="CLECT"/>
    <property type="match status" value="1"/>
</dbReference>
<feature type="region of interest" description="Disordered" evidence="1">
    <location>
        <begin position="3032"/>
        <end position="3070"/>
    </location>
</feature>
<feature type="signal peptide" evidence="2">
    <location>
        <begin position="1"/>
        <end position="34"/>
    </location>
</feature>
<feature type="region of interest" description="Disordered" evidence="1">
    <location>
        <begin position="841"/>
        <end position="861"/>
    </location>
</feature>
<dbReference type="Pfam" id="PF00059">
    <property type="entry name" value="Lectin_C"/>
    <property type="match status" value="1"/>
</dbReference>
<sequence>MSSRALPMIRRKSLLSSCAVAAIATLAWTPPAAAQLLGTPTVVRGSADVDTDPSNITGIAPRTIINWNDAPTTALPSGNTVNYSGTNDYIVLNRILPTDNSLAVRLDGTVNSTVNGVRGGQVWFYSPTGVIAGNGSQFNVGSLLLTANDLTDFAAFEAGSDTFTFARGNSNAAVVIEPGAEINAGLGTNGNNYVALVAPRVRQGGSVRVEGSAAYVAAEQVDIRISGSLFDISFSNALGGTAATGTTTEDAAVVHEGTTILETGYGTPVGSTRDAIMVAVPKNDAVTMLVTGAVTYNAASGASLDSTGRIILSGGYDFTENNVRVGTGAVNIDVNGGSYGTGNRSGVAYDTTIRATGDVSVVTSSSVAFGRALTVDSLGAASLTASGLGNSITAGGTMTVTGLSDASVTAFSGGQVNASGAIRLRSPVSASLAARDGSVINANGGIELDATANGTTDNPNATGGTASVIAENGSSISASYIEVNASASGGVDADGNGGSGTGGTASIIADQGGEIFANYTDAIANGFGGSSLGGRGGDGTGGSATLRAANGGSINASIETYVYAYGEGGNGSTGPGGGFGGSVTLAADGGYLSAPGYRLDASGTGGEMQTESGYGPSTLGLGEGGIVTVRTTADEDGYGGLIDVFSGGEGGGSGEGGFLTIDASGNGNSFGGEGGSSSFFALAAAAGGTGGTINMDIGGAGLVAGDLSLDVSGSGGNGLPGDDPDMPTAGGSGQGGTINLNFVGGDSSIGTLNLTANGTGGSASTDLGGSGSGGLVNLGFQGGTVEIGTATLTANGRGGASGVGIDGYGLGGADGNGGTINVALTGGTGAVGSLFADASGTGGRGGDGVSSEGRADGGFGGTGRGGFVTLSSSTPIDIASINLSAAGQGGRGGDAAVGDDRIGGFGGSGGTGSGGTVFVDLLRDDLISSNLTASATGTGGRGGAGDNFFTDDHSYFVITSSRSWDEALAEAQQYGNGQSTGYLAAINSPEENALLALYLSYYENLDGMWLGGSDAGSEGTFTWRGGSEAGNPLGFTNWAPGQPDNLGGAENYIVFDKSGQWGDATGGAVARRGYFVEFDTSDFSFNDGTGGFGQGGTVFFNATGNNVAIDTIALSANGIGGEGGANFDSPNGYGGTGAGGFVNFSAGDLGLTTERLTIAASGIGGNSLDGAGSGSGGTALFSVFNSNIAITGASDETNLLIEANGSSGFGRFSGVGSGGTAQFDMTGGTFAVAGSAAVRASQPIDPDGIVTGGATGGYANIVVSAGGTLTVEQQLLADASAVSEVVYAAQGGIAGIRSNGGAISALRIDVDASATSESNPDFSYGGNATGGLATLDAFDGGFITSTEETVVSAYGRAGDMRVDGRGIGGTIDVNALGGTIQASNLALDATGRGSGYTFSGSDISGGMAQGGRINITVSDSLIGTGQITATNGVVANASATASESGYGIGSGGDAQGGDINIAAGSGGVTTSFLGLYASGSGGNDGVGTLAGGNGTGGNVTLDFTGGTQSLSAVEINVRGSGGDGNDNGEQGGDGGAGTGGNVIIRASGGTGTIGSLDIGADGFGGQGASSFTGGEGSAGPLAGGRGGDGTGGTITLTATGGATLTLPSYDGSVNGFGGSGGSGNDAGYGTGTIGGAGGAGGNGTGGGIILSVNDGTLILGDGDSISFAAEGGGGGGGSGGDGDPNSGGLAGGIGGAGGNGLGGAITVSVVGGAILGGNGNPADLNLRSIGFSGFGGEGGFSNLGIYAGDGAGGNAAGGDILISAFNNGTTRSNVTFGNASLVSGGESGGTETTGSIRIDVIDSDIAFGAIDINLFGSDTTTPVAPSGFTTDGGTISASGPVSVQTPRDFYVDAANGGTTSMLSTFSAIVGGLFSSNSFESGGVPTLQADGLFVNAGDIRTTGDSLLSSTEDLELLTGNSIAVNALSAGGSIFLAGNDGAVPGTVTVASADAGEDVDIDSTGNITAGSLTAGRDVLLRSGGGIQVTTAQAGDDIEANATGAISFASATTTGLGEDSSESGYGAGDGSNIRLTGTTVRLDNGDAVDGIFLTANSGDVNSAGLLRADTLTVNAVTNIALNDLDIVNAIDLTTTGGSITGGDFQTGSFISLNARDDVRIGSASAGSFIGLFAGGTASADSLTGGSIFVDAGTVDIGTARADFGLTLLADGLLTLDDGEAESFFGRGADVNIGSITTFGTSLSGEGFGGLAIEATGNTNVQNASSATFVSIDTGTLDAGTLTAADDVIVNAAGNIVIQSATAGRDVLLDSGGAINVVAARAGDDIEANAAGAISFGTATTTGLGEDASESGYGAGDGSNIRLAGSTVRLDTGTAIDGIYLTAETGAVNSAGLLTADTLDVSAATDIALNDAAIRQAINLTTTGGSISGRDFSTSGSLNLDSSAGITLASASVGGDASFTAAGDIALGSVNSGGGITATGANIGLQQADAGNTIRLNAVQNINVGTIVVRGDFLADAGGNFTGTSVTTLAAEGGGQNSDGRRIGTLAIDPDGNGISIATGGNIVLNEGNSAGAILLDAGGTVSAGTLVSNGNLGASGATGVTIGVIDAAGDVDLRAERGAIIVTDDLRATGNVDAAGQAVTLNAVENLAVRSVIATAGDIRLNAGNDLSVASADASGTFAANAGNVLSFSGTTNAARITLASRDIAIGENGRIGTSGRTQSIAITANGAGTPVVIGGSGTGEGYRLDNAEFGRLAARDISFTGDGSGLSIEALDIRGANADNPNVTGRLSIADAGDVELVGAVRFNNASADNVLSIGSGQRFFLDVGSGSVWMTNGNALAGTFQVQARSILMSSRAAAADLAGLNTIAARNERLGRNDGPVNLDGYVRAGAIRLAAVDGIYTQNSGANSANPDDRAGLTAGEGGFTIINLGQRPLDLILNGRQVTSGGTVTGAALIARLQAQGGSPGAPFYAAGSTVNGCIIGGSNCGTVIEPEPQFPPIIIPVQDVIDRVLDDEDDSDDALTRPPAPNNELIRIVGYPFAPVIDEPVTGAGNDDLWSMSLPGGFDPNLPPSTIDTQVTGSGNDTLINDQTRGSQNQSLVDTPVTGAGNEGPVTQP</sequence>
<feature type="region of interest" description="Disordered" evidence="1">
    <location>
        <begin position="1567"/>
        <end position="1590"/>
    </location>
</feature>
<organism evidence="4 5">
    <name type="scientific">Allosphingosinicella indica</name>
    <dbReference type="NCBI Taxonomy" id="941907"/>
    <lineage>
        <taxon>Bacteria</taxon>
        <taxon>Pseudomonadati</taxon>
        <taxon>Pseudomonadota</taxon>
        <taxon>Alphaproteobacteria</taxon>
        <taxon>Sphingomonadales</taxon>
        <taxon>Sphingomonadaceae</taxon>
        <taxon>Allosphingosinicella</taxon>
    </lineage>
</organism>
<feature type="compositionally biased region" description="Gly residues" evidence="1">
    <location>
        <begin position="1519"/>
        <end position="1540"/>
    </location>
</feature>
<feature type="region of interest" description="Disordered" evidence="1">
    <location>
        <begin position="714"/>
        <end position="736"/>
    </location>
</feature>
<dbReference type="EMBL" id="LT840185">
    <property type="protein sequence ID" value="SMF70825.1"/>
    <property type="molecule type" value="Genomic_DNA"/>
</dbReference>
<dbReference type="Gene3D" id="2.160.20.10">
    <property type="entry name" value="Single-stranded right-handed beta-helix, Pectin lyase-like"/>
    <property type="match status" value="1"/>
</dbReference>
<dbReference type="STRING" id="941907.SAMN06295910_1952"/>
<proteinExistence type="predicted"/>
<evidence type="ECO:0000256" key="2">
    <source>
        <dbReference type="SAM" id="SignalP"/>
    </source>
</evidence>
<dbReference type="SUPFAM" id="SSF56436">
    <property type="entry name" value="C-type lectin-like"/>
    <property type="match status" value="1"/>
</dbReference>
<gene>
    <name evidence="4" type="ORF">SAMN06295910_1952</name>
</gene>
<feature type="domain" description="C-type lectin" evidence="3">
    <location>
        <begin position="950"/>
        <end position="1063"/>
    </location>
</feature>
<name>A0A1X7GJQ7_9SPHN</name>
<dbReference type="OrthoDB" id="7175603at2"/>
<feature type="region of interest" description="Disordered" evidence="1">
    <location>
        <begin position="1517"/>
        <end position="1541"/>
    </location>
</feature>
<evidence type="ECO:0000313" key="5">
    <source>
        <dbReference type="Proteomes" id="UP000192934"/>
    </source>
</evidence>
<evidence type="ECO:0000259" key="3">
    <source>
        <dbReference type="PROSITE" id="PS50041"/>
    </source>
</evidence>
<feature type="chain" id="PRO_5010885570" description="C-type lectin domain-containing protein" evidence="2">
    <location>
        <begin position="35"/>
        <end position="3070"/>
    </location>
</feature>
<dbReference type="Gene3D" id="3.10.100.10">
    <property type="entry name" value="Mannose-Binding Protein A, subunit A"/>
    <property type="match status" value="1"/>
</dbReference>
<keyword evidence="5" id="KW-1185">Reference proteome</keyword>
<dbReference type="Proteomes" id="UP000192934">
    <property type="component" value="Chromosome I"/>
</dbReference>
<protein>
    <recommendedName>
        <fullName evidence="3">C-type lectin domain-containing protein</fullName>
    </recommendedName>
</protein>
<dbReference type="InterPro" id="IPR012334">
    <property type="entry name" value="Pectin_lyas_fold"/>
</dbReference>
<dbReference type="SUPFAM" id="SSF51126">
    <property type="entry name" value="Pectin lyase-like"/>
    <property type="match status" value="1"/>
</dbReference>
<feature type="compositionally biased region" description="Polar residues" evidence="1">
    <location>
        <begin position="3032"/>
        <end position="3054"/>
    </location>
</feature>
<dbReference type="SMART" id="SM00912">
    <property type="entry name" value="Haemagg_act"/>
    <property type="match status" value="1"/>
</dbReference>
<dbReference type="InterPro" id="IPR008638">
    <property type="entry name" value="FhaB/CdiA-like_TPS"/>
</dbReference>
<dbReference type="InterPro" id="IPR016186">
    <property type="entry name" value="C-type_lectin-like/link_sf"/>
</dbReference>
<evidence type="ECO:0000313" key="4">
    <source>
        <dbReference type="EMBL" id="SMF70825.1"/>
    </source>
</evidence>
<dbReference type="CDD" id="cd00037">
    <property type="entry name" value="CLECT"/>
    <property type="match status" value="1"/>
</dbReference>
<dbReference type="PROSITE" id="PS50041">
    <property type="entry name" value="C_TYPE_LECTIN_2"/>
    <property type="match status" value="1"/>
</dbReference>